<dbReference type="RefSeq" id="WP_377933749.1">
    <property type="nucleotide sequence ID" value="NZ_JBHUMF010000015.1"/>
</dbReference>
<evidence type="ECO:0000256" key="2">
    <source>
        <dbReference type="ARBA" id="ARBA00005278"/>
    </source>
</evidence>
<keyword evidence="5 6" id="KW-0472">Membrane</keyword>
<sequence>MRILKRKKQAAIQKKRITTDLKENVQKLEEILLVPQNSDIAIRTITVSQIHKKASLVYIQSITNTDKLEEHVITPLTTGQARVDNNLDETYLIKSIINSQSVETHDSLNDLLTQLNNGNTILMVDGLSEAFVLGTSKFAHRSIESAQDEKVIKGPKEGFTEDVTSNISLIRKRLRDKNLIIESDTVGERSKNNVSILYVKDIVNEDILSKVKERIEQVEADNVQGLSLLEQYIEDRPNSLVPTILNTERPDRAVSYLEEGHVVLLMDSSPGCLVCPATFWTFFHSPEDHNLKRHYGNFGRLIRMLAFFISIFVPAIYISISTYHTEMLPTDLLLAVAATREKVPFPAIIEVFFMEIAFEILREAGVRIPSPIGPTIGIVGALILGQAAVEATLTSPIMVIVIAITGLSSFAISDISFNYMLRITRFILTLSAALFGIFGIAITFLGLYSYLVMVESFGVPFLSPLAPYMPSSKDTFFRRVLSKEKLRPLNLSPKDKVRE</sequence>
<dbReference type="PANTHER" id="PTHR22550">
    <property type="entry name" value="SPORE GERMINATION PROTEIN"/>
    <property type="match status" value="1"/>
</dbReference>
<proteinExistence type="inferred from homology"/>
<organism evidence="8 9">
    <name type="scientific">Bacillus seohaeanensis</name>
    <dbReference type="NCBI Taxonomy" id="284580"/>
    <lineage>
        <taxon>Bacteria</taxon>
        <taxon>Bacillati</taxon>
        <taxon>Bacillota</taxon>
        <taxon>Bacilli</taxon>
        <taxon>Bacillales</taxon>
        <taxon>Bacillaceae</taxon>
        <taxon>Bacillus</taxon>
    </lineage>
</organism>
<accession>A0ABW5RQJ4</accession>
<dbReference type="PANTHER" id="PTHR22550:SF5">
    <property type="entry name" value="LEUCINE ZIPPER PROTEIN 4"/>
    <property type="match status" value="1"/>
</dbReference>
<evidence type="ECO:0000256" key="7">
    <source>
        <dbReference type="SAM" id="Phobius"/>
    </source>
</evidence>
<dbReference type="InterPro" id="IPR050768">
    <property type="entry name" value="UPF0353/GerABKA_families"/>
</dbReference>
<evidence type="ECO:0000313" key="9">
    <source>
        <dbReference type="Proteomes" id="UP001597506"/>
    </source>
</evidence>
<evidence type="ECO:0000313" key="8">
    <source>
        <dbReference type="EMBL" id="MFD2680386.1"/>
    </source>
</evidence>
<comment type="similarity">
    <text evidence="2 6">Belongs to the GerABKA family.</text>
</comment>
<keyword evidence="3 7" id="KW-0812">Transmembrane</keyword>
<dbReference type="EMBL" id="JBHUMF010000015">
    <property type="protein sequence ID" value="MFD2680386.1"/>
    <property type="molecule type" value="Genomic_DNA"/>
</dbReference>
<gene>
    <name evidence="8" type="ORF">ACFSUL_06425</name>
</gene>
<evidence type="ECO:0000256" key="6">
    <source>
        <dbReference type="PIRNR" id="PIRNR005690"/>
    </source>
</evidence>
<protein>
    <submittedName>
        <fullName evidence="8">Spore germination protein</fullName>
    </submittedName>
</protein>
<dbReference type="Proteomes" id="UP001597506">
    <property type="component" value="Unassembled WGS sequence"/>
</dbReference>
<feature type="transmembrane region" description="Helical" evidence="7">
    <location>
        <begin position="301"/>
        <end position="323"/>
    </location>
</feature>
<evidence type="ECO:0000256" key="3">
    <source>
        <dbReference type="ARBA" id="ARBA00022692"/>
    </source>
</evidence>
<keyword evidence="9" id="KW-1185">Reference proteome</keyword>
<reference evidence="9" key="1">
    <citation type="journal article" date="2019" name="Int. J. Syst. Evol. Microbiol.">
        <title>The Global Catalogue of Microorganisms (GCM) 10K type strain sequencing project: providing services to taxonomists for standard genome sequencing and annotation.</title>
        <authorList>
            <consortium name="The Broad Institute Genomics Platform"/>
            <consortium name="The Broad Institute Genome Sequencing Center for Infectious Disease"/>
            <person name="Wu L."/>
            <person name="Ma J."/>
        </authorList>
    </citation>
    <scope>NUCLEOTIDE SEQUENCE [LARGE SCALE GENOMIC DNA]</scope>
    <source>
        <strain evidence="9">KCTC 3913</strain>
    </source>
</reference>
<dbReference type="InterPro" id="IPR004995">
    <property type="entry name" value="Spore_Ger"/>
</dbReference>
<evidence type="ECO:0000256" key="5">
    <source>
        <dbReference type="ARBA" id="ARBA00023136"/>
    </source>
</evidence>
<keyword evidence="4 7" id="KW-1133">Transmembrane helix</keyword>
<evidence type="ECO:0000256" key="4">
    <source>
        <dbReference type="ARBA" id="ARBA00022989"/>
    </source>
</evidence>
<comment type="caution">
    <text evidence="8">The sequence shown here is derived from an EMBL/GenBank/DDBJ whole genome shotgun (WGS) entry which is preliminary data.</text>
</comment>
<name>A0ABW5RQJ4_9BACI</name>
<feature type="transmembrane region" description="Helical" evidence="7">
    <location>
        <begin position="427"/>
        <end position="451"/>
    </location>
</feature>
<dbReference type="PIRSF" id="PIRSF005690">
    <property type="entry name" value="GerBA"/>
    <property type="match status" value="1"/>
</dbReference>
<comment type="subcellular location">
    <subcellularLocation>
        <location evidence="6">Cell membrane</location>
    </subcellularLocation>
    <subcellularLocation>
        <location evidence="1">Membrane</location>
        <topology evidence="1">Multi-pass membrane protein</topology>
    </subcellularLocation>
</comment>
<evidence type="ECO:0000256" key="1">
    <source>
        <dbReference type="ARBA" id="ARBA00004141"/>
    </source>
</evidence>
<dbReference type="Pfam" id="PF03323">
    <property type="entry name" value="GerA"/>
    <property type="match status" value="1"/>
</dbReference>
<feature type="transmembrane region" description="Helical" evidence="7">
    <location>
        <begin position="395"/>
        <end position="415"/>
    </location>
</feature>